<evidence type="ECO:0000256" key="5">
    <source>
        <dbReference type="ARBA" id="ARBA00022618"/>
    </source>
</evidence>
<dbReference type="PROSITE" id="PS01011">
    <property type="entry name" value="FOLYLPOLYGLU_SYNT_1"/>
    <property type="match status" value="1"/>
</dbReference>
<sequence length="450" mass="48915">MNKKIAILGAGESGVGAAMLAKQKGYAVWVSDMGAISAARKKILNDHQIPFEEGGHSELEILSADEIIKSPGIPLKASIIKSALQKGIPVIDELEFAFRYSNCKVIAITGTNGKTTTTLLTYHLMQKGGIDVGLGGNVGQSWAGQLVEKDHEWWVLEISSFQIDGFRQFKPNIGILTNITPDHLDRYDYKMENYIASKMSLFKNMATEDKAILFPEDPYTKAGLDTTVLRAETYSLSLKTNQERGGYFDGESIQLSMLGKKVEISKDGIILKGTHNMLNVMCASLAAGLAGVSEENLKSGLKDFKNAAHRMESVATIQGVTFINDSKGTNVDATAYALSAYNNPLIWIAGGVDKGNDYSVLIPGIGDKVKTLICLGLDNEKLKAAFQGHIKDIRETQDIAEAVSWGLEFGKEGDVVLLSPACASFDLFKNYEDRGEQFKAAVNKLKLSTV</sequence>
<evidence type="ECO:0000256" key="7">
    <source>
        <dbReference type="ARBA" id="ARBA00022840"/>
    </source>
</evidence>
<keyword evidence="4 9" id="KW-0436">Ligase</keyword>
<evidence type="ECO:0000256" key="4">
    <source>
        <dbReference type="ARBA" id="ARBA00022598"/>
    </source>
</evidence>
<comment type="pathway">
    <text evidence="2 9 10">Cell wall biogenesis; peptidoglycan biosynthesis.</text>
</comment>
<dbReference type="EMBL" id="JBHLWI010000022">
    <property type="protein sequence ID" value="MFC0262687.1"/>
    <property type="molecule type" value="Genomic_DNA"/>
</dbReference>
<keyword evidence="9 10" id="KW-0573">Peptidoglycan synthesis</keyword>
<keyword evidence="8 9" id="KW-0131">Cell cycle</keyword>
<accession>A0ABV6FS40</accession>
<dbReference type="HAMAP" id="MF_00639">
    <property type="entry name" value="MurD"/>
    <property type="match status" value="1"/>
</dbReference>
<keyword evidence="6 9" id="KW-0547">Nucleotide-binding</keyword>
<dbReference type="InterPro" id="IPR036565">
    <property type="entry name" value="Mur-like_cat_sf"/>
</dbReference>
<dbReference type="Pfam" id="PF08245">
    <property type="entry name" value="Mur_ligase_M"/>
    <property type="match status" value="1"/>
</dbReference>
<dbReference type="SUPFAM" id="SSF53244">
    <property type="entry name" value="MurD-like peptide ligases, peptide-binding domain"/>
    <property type="match status" value="1"/>
</dbReference>
<name>A0ABV6FS40_9BACT</name>
<dbReference type="PANTHER" id="PTHR43692:SF1">
    <property type="entry name" value="UDP-N-ACETYLMURAMOYLALANINE--D-GLUTAMATE LIGASE"/>
    <property type="match status" value="1"/>
</dbReference>
<dbReference type="SUPFAM" id="SSF53623">
    <property type="entry name" value="MurD-like peptide ligases, catalytic domain"/>
    <property type="match status" value="1"/>
</dbReference>
<comment type="function">
    <text evidence="9 10">Cell wall formation. Catalyzes the addition of glutamate to the nucleotide precursor UDP-N-acetylmuramoyl-L-alanine (UMA).</text>
</comment>
<evidence type="ECO:0000256" key="8">
    <source>
        <dbReference type="ARBA" id="ARBA00023306"/>
    </source>
</evidence>
<comment type="subcellular location">
    <subcellularLocation>
        <location evidence="1 9 10">Cytoplasm</location>
    </subcellularLocation>
</comment>
<evidence type="ECO:0000256" key="1">
    <source>
        <dbReference type="ARBA" id="ARBA00004496"/>
    </source>
</evidence>
<dbReference type="InterPro" id="IPR018109">
    <property type="entry name" value="Folylpolyglutamate_synth_CS"/>
</dbReference>
<keyword evidence="5 9" id="KW-0132">Cell division</keyword>
<dbReference type="Gene3D" id="3.40.50.720">
    <property type="entry name" value="NAD(P)-binding Rossmann-like Domain"/>
    <property type="match status" value="1"/>
</dbReference>
<comment type="similarity">
    <text evidence="9">Belongs to the MurCDEF family.</text>
</comment>
<comment type="caution">
    <text evidence="13">The sequence shown here is derived from an EMBL/GenBank/DDBJ whole genome shotgun (WGS) entry which is preliminary data.</text>
</comment>
<proteinExistence type="inferred from homology"/>
<dbReference type="Gene3D" id="3.40.1190.10">
    <property type="entry name" value="Mur-like, catalytic domain"/>
    <property type="match status" value="1"/>
</dbReference>
<feature type="binding site" evidence="9">
    <location>
        <begin position="110"/>
        <end position="116"/>
    </location>
    <ligand>
        <name>ATP</name>
        <dbReference type="ChEBI" id="CHEBI:30616"/>
    </ligand>
</feature>
<dbReference type="InterPro" id="IPR004101">
    <property type="entry name" value="Mur_ligase_C"/>
</dbReference>
<evidence type="ECO:0000256" key="9">
    <source>
        <dbReference type="HAMAP-Rule" id="MF_00639"/>
    </source>
</evidence>
<evidence type="ECO:0000256" key="10">
    <source>
        <dbReference type="RuleBase" id="RU003664"/>
    </source>
</evidence>
<evidence type="ECO:0000259" key="12">
    <source>
        <dbReference type="Pfam" id="PF08245"/>
    </source>
</evidence>
<reference evidence="13 14" key="1">
    <citation type="submission" date="2024-09" db="EMBL/GenBank/DDBJ databases">
        <authorList>
            <person name="Sun Q."/>
            <person name="Mori K."/>
        </authorList>
    </citation>
    <scope>NUCLEOTIDE SEQUENCE [LARGE SCALE GENOMIC DNA]</scope>
    <source>
        <strain evidence="13 14">CCM 7650</strain>
    </source>
</reference>
<comment type="catalytic activity">
    <reaction evidence="9 10">
        <text>UDP-N-acetyl-alpha-D-muramoyl-L-alanine + D-glutamate + ATP = UDP-N-acetyl-alpha-D-muramoyl-L-alanyl-D-glutamate + ADP + phosphate + H(+)</text>
        <dbReference type="Rhea" id="RHEA:16429"/>
        <dbReference type="ChEBI" id="CHEBI:15378"/>
        <dbReference type="ChEBI" id="CHEBI:29986"/>
        <dbReference type="ChEBI" id="CHEBI:30616"/>
        <dbReference type="ChEBI" id="CHEBI:43474"/>
        <dbReference type="ChEBI" id="CHEBI:83898"/>
        <dbReference type="ChEBI" id="CHEBI:83900"/>
        <dbReference type="ChEBI" id="CHEBI:456216"/>
        <dbReference type="EC" id="6.3.2.9"/>
    </reaction>
</comment>
<dbReference type="RefSeq" id="WP_382387131.1">
    <property type="nucleotide sequence ID" value="NZ_JBHLWI010000022.1"/>
</dbReference>
<protein>
    <recommendedName>
        <fullName evidence="9 10">UDP-N-acetylmuramoylalanine--D-glutamate ligase</fullName>
        <ecNumber evidence="9 10">6.3.2.9</ecNumber>
    </recommendedName>
    <alternativeName>
        <fullName evidence="9">D-glutamic acid-adding enzyme</fullName>
    </alternativeName>
    <alternativeName>
        <fullName evidence="9">UDP-N-acetylmuramoyl-L-alanyl-D-glutamate synthetase</fullName>
    </alternativeName>
</protein>
<keyword evidence="14" id="KW-1185">Reference proteome</keyword>
<dbReference type="InterPro" id="IPR036615">
    <property type="entry name" value="Mur_ligase_C_dom_sf"/>
</dbReference>
<feature type="domain" description="Mur ligase central" evidence="12">
    <location>
        <begin position="108"/>
        <end position="287"/>
    </location>
</feature>
<dbReference type="SUPFAM" id="SSF51984">
    <property type="entry name" value="MurCD N-terminal domain"/>
    <property type="match status" value="1"/>
</dbReference>
<dbReference type="Pfam" id="PF21799">
    <property type="entry name" value="MurD-like_N"/>
    <property type="match status" value="1"/>
</dbReference>
<dbReference type="NCBIfam" id="TIGR01087">
    <property type="entry name" value="murD"/>
    <property type="match status" value="1"/>
</dbReference>
<dbReference type="Pfam" id="PF02875">
    <property type="entry name" value="Mur_ligase_C"/>
    <property type="match status" value="1"/>
</dbReference>
<keyword evidence="3 9" id="KW-0963">Cytoplasm</keyword>
<dbReference type="EC" id="6.3.2.9" evidence="9 10"/>
<dbReference type="Proteomes" id="UP001589797">
    <property type="component" value="Unassembled WGS sequence"/>
</dbReference>
<evidence type="ECO:0000259" key="11">
    <source>
        <dbReference type="Pfam" id="PF02875"/>
    </source>
</evidence>
<keyword evidence="7 9" id="KW-0067">ATP-binding</keyword>
<organism evidence="13 14">
    <name type="scientific">Fontibacter flavus</name>
    <dbReference type="NCBI Taxonomy" id="654838"/>
    <lineage>
        <taxon>Bacteria</taxon>
        <taxon>Pseudomonadati</taxon>
        <taxon>Bacteroidota</taxon>
        <taxon>Cytophagia</taxon>
        <taxon>Cytophagales</taxon>
        <taxon>Cyclobacteriaceae</taxon>
        <taxon>Fontibacter</taxon>
    </lineage>
</organism>
<feature type="domain" description="Mur ligase C-terminal" evidence="11">
    <location>
        <begin position="309"/>
        <end position="422"/>
    </location>
</feature>
<dbReference type="GO" id="GO:0008764">
    <property type="term" value="F:UDP-N-acetylmuramoylalanine-D-glutamate ligase activity"/>
    <property type="evidence" value="ECO:0007669"/>
    <property type="project" value="UniProtKB-EC"/>
</dbReference>
<keyword evidence="9 10" id="KW-0133">Cell shape</keyword>
<evidence type="ECO:0000256" key="3">
    <source>
        <dbReference type="ARBA" id="ARBA00022490"/>
    </source>
</evidence>
<dbReference type="PANTHER" id="PTHR43692">
    <property type="entry name" value="UDP-N-ACETYLMURAMOYLALANINE--D-GLUTAMATE LIGASE"/>
    <property type="match status" value="1"/>
</dbReference>
<dbReference type="InterPro" id="IPR005762">
    <property type="entry name" value="MurD"/>
</dbReference>
<keyword evidence="9 10" id="KW-0961">Cell wall biogenesis/degradation</keyword>
<dbReference type="Gene3D" id="3.90.190.20">
    <property type="entry name" value="Mur ligase, C-terminal domain"/>
    <property type="match status" value="1"/>
</dbReference>
<gene>
    <name evidence="9 13" type="primary">murD</name>
    <name evidence="13" type="ORF">ACFFIP_08335</name>
</gene>
<evidence type="ECO:0000313" key="13">
    <source>
        <dbReference type="EMBL" id="MFC0262687.1"/>
    </source>
</evidence>
<dbReference type="InterPro" id="IPR013221">
    <property type="entry name" value="Mur_ligase_cen"/>
</dbReference>
<evidence type="ECO:0000256" key="6">
    <source>
        <dbReference type="ARBA" id="ARBA00022741"/>
    </source>
</evidence>
<evidence type="ECO:0000256" key="2">
    <source>
        <dbReference type="ARBA" id="ARBA00004752"/>
    </source>
</evidence>
<evidence type="ECO:0000313" key="14">
    <source>
        <dbReference type="Proteomes" id="UP001589797"/>
    </source>
</evidence>